<keyword evidence="3" id="KW-0106">Calcium</keyword>
<evidence type="ECO:0000256" key="1">
    <source>
        <dbReference type="ARBA" id="ARBA00022574"/>
    </source>
</evidence>
<comment type="caution">
    <text evidence="6">The sequence shown here is derived from an EMBL/GenBank/DDBJ whole genome shotgun (WGS) entry which is preliminary data.</text>
</comment>
<dbReference type="InterPro" id="IPR019775">
    <property type="entry name" value="WD40_repeat_CS"/>
</dbReference>
<dbReference type="SUPFAM" id="SSF50978">
    <property type="entry name" value="WD40 repeat-like"/>
    <property type="match status" value="2"/>
</dbReference>
<dbReference type="SMART" id="SM00320">
    <property type="entry name" value="WD40"/>
    <property type="match status" value="9"/>
</dbReference>
<dbReference type="Gene3D" id="1.10.238.10">
    <property type="entry name" value="EF-hand"/>
    <property type="match status" value="1"/>
</dbReference>
<evidence type="ECO:0000313" key="7">
    <source>
        <dbReference type="Proteomes" id="UP001162131"/>
    </source>
</evidence>
<feature type="repeat" description="WD" evidence="4">
    <location>
        <begin position="385"/>
        <end position="426"/>
    </location>
</feature>
<feature type="repeat" description="WD" evidence="4">
    <location>
        <begin position="343"/>
        <end position="375"/>
    </location>
</feature>
<dbReference type="PANTHER" id="PTHR44324">
    <property type="entry name" value="WD40 REPEAT DOMAIN 95"/>
    <property type="match status" value="1"/>
</dbReference>
<dbReference type="InterPro" id="IPR015943">
    <property type="entry name" value="WD40/YVTN_repeat-like_dom_sf"/>
</dbReference>
<dbReference type="PANTHER" id="PTHR44324:SF4">
    <property type="entry name" value="WD40 REPEAT DOMAIN 95"/>
    <property type="match status" value="1"/>
</dbReference>
<dbReference type="InterPro" id="IPR001680">
    <property type="entry name" value="WD40_rpt"/>
</dbReference>
<evidence type="ECO:0000313" key="6">
    <source>
        <dbReference type="EMBL" id="CAG9332447.1"/>
    </source>
</evidence>
<dbReference type="InterPro" id="IPR018247">
    <property type="entry name" value="EF_Hand_1_Ca_BS"/>
</dbReference>
<dbReference type="Gene3D" id="2.130.10.10">
    <property type="entry name" value="YVTN repeat-like/Quinoprotein amine dehydrogenase"/>
    <property type="match status" value="4"/>
</dbReference>
<keyword evidence="7" id="KW-1185">Reference proteome</keyword>
<dbReference type="EMBL" id="CAJZBQ010000054">
    <property type="protein sequence ID" value="CAG9332447.1"/>
    <property type="molecule type" value="Genomic_DNA"/>
</dbReference>
<dbReference type="PROSITE" id="PS00018">
    <property type="entry name" value="EF_HAND_1"/>
    <property type="match status" value="1"/>
</dbReference>
<dbReference type="InterPro" id="IPR011992">
    <property type="entry name" value="EF-hand-dom_pair"/>
</dbReference>
<dbReference type="AlphaFoldDB" id="A0AAU9K1P2"/>
<dbReference type="PROSITE" id="PS50082">
    <property type="entry name" value="WD_REPEATS_2"/>
    <property type="match status" value="4"/>
</dbReference>
<dbReference type="SUPFAM" id="SSF47473">
    <property type="entry name" value="EF-hand"/>
    <property type="match status" value="1"/>
</dbReference>
<dbReference type="InterPro" id="IPR002048">
    <property type="entry name" value="EF_hand_dom"/>
</dbReference>
<dbReference type="InterPro" id="IPR036322">
    <property type="entry name" value="WD40_repeat_dom_sf"/>
</dbReference>
<dbReference type="Proteomes" id="UP001162131">
    <property type="component" value="Unassembled WGS sequence"/>
</dbReference>
<evidence type="ECO:0000256" key="2">
    <source>
        <dbReference type="ARBA" id="ARBA00022737"/>
    </source>
</evidence>
<keyword evidence="2" id="KW-0677">Repeat</keyword>
<feature type="repeat" description="WD" evidence="4">
    <location>
        <begin position="301"/>
        <end position="342"/>
    </location>
</feature>
<accession>A0AAU9K1P2</accession>
<name>A0AAU9K1P2_9CILI</name>
<sequence>MSKRIIQKGPEPLTPRTIYSNKLEVEEELLLDLTMNFDPFTISSLKKEFESREGELTLEEFVVIIRSHLKHWKPTLQNRDKVMVKLLLQLFRDIDMNGNGKLDWDEFTNYIIEKATTLNGMKITRVDSIKNYSLSTVKPSYNSEGIIEKLINLEALDRIGVIEDYSNIVKFYHPETGQVMGRDLQVKNEESQYIGGDKDGIPYRGPKKAIVHNAIFLPDPGYQFLLTSCNDGTIRTWSSNGSNFHSLNYKGGYPILYAKSPQRSMAWNSSHGILYSGDNTGAINIWNFEDKKRSEPIKVLREGHEDMVTDLIAVPKLEFLFSCSQDRKVILWDMISASPRRIYGSHTKGVLSLAFNPEYRLLFSAGFDHDIYVWNPYIDTVAFKIEGHNSSLVGVKVLQDSPQVISADIDGWVKVWDIRNLSCVQTFNLEEKQSGTRFSLSDFTFLKKQERIVFGGKGLAFYDYDKNLNPNFVDDSLPLASFYTPNYYKFITPIMNKVKVWNAFTGKPENMYAASADSDISCVEIDGWEKRVFVGDTRGHTRVYNIKNGALMKQLADHKGEVNCIASSEKGQFIATGSLDMTIMIHEDKSLSDSVVLQTIDNLGCVIPVIKFVYYLEILVIGTSEGVIHIWDTEDATYAGQPMVHQGELIVIQTIDLMPLIIACDSLGEIILWALHPLPYKYNKVFSYTNRDPDGVTSVVQGISYLLSKHILFTGDDRGNLQAISFKGIIDLLSIEPLSTDGRENKMMSLVNKSILAAPNIPSDTLIVLYSIKLHTECIRHLFLIRENETLITTSYDKMVKIISAEDGRMVGCLQQGTATVKNKTATRKDQESQVPWHFYLDVNKFTKRDEAEFNYVYEKIRKKEYIGQSIYESPRIHEEGRNFMTPQNPEKLSKEFDYDHGNYHFSVTSPRVVALAANKKEDLTKQYTVKNAKNGVITFDLLLHKASKAEKQDQLTKIQSQRTLKKDKKIKYRKTENNLTNLARRGSRIPALPSLSRIYRDEGERNDLPYKKKINQAALKSAADLADALNEPFF</sequence>
<reference evidence="6" key="1">
    <citation type="submission" date="2021-09" db="EMBL/GenBank/DDBJ databases">
        <authorList>
            <consortium name="AG Swart"/>
            <person name="Singh M."/>
            <person name="Singh A."/>
            <person name="Seah K."/>
            <person name="Emmerich C."/>
        </authorList>
    </citation>
    <scope>NUCLEOTIDE SEQUENCE</scope>
    <source>
        <strain evidence="6">ATCC30299</strain>
    </source>
</reference>
<dbReference type="PROSITE" id="PS50294">
    <property type="entry name" value="WD_REPEATS_REGION"/>
    <property type="match status" value="3"/>
</dbReference>
<keyword evidence="1 4" id="KW-0853">WD repeat</keyword>
<protein>
    <recommendedName>
        <fullName evidence="5">EF-hand domain-containing protein</fullName>
    </recommendedName>
</protein>
<dbReference type="PROSITE" id="PS00678">
    <property type="entry name" value="WD_REPEATS_1"/>
    <property type="match status" value="2"/>
</dbReference>
<evidence type="ECO:0000259" key="5">
    <source>
        <dbReference type="PROSITE" id="PS50222"/>
    </source>
</evidence>
<dbReference type="PROSITE" id="PS50222">
    <property type="entry name" value="EF_HAND_2"/>
    <property type="match status" value="1"/>
</dbReference>
<organism evidence="6 7">
    <name type="scientific">Blepharisma stoltei</name>
    <dbReference type="NCBI Taxonomy" id="1481888"/>
    <lineage>
        <taxon>Eukaryota</taxon>
        <taxon>Sar</taxon>
        <taxon>Alveolata</taxon>
        <taxon>Ciliophora</taxon>
        <taxon>Postciliodesmatophora</taxon>
        <taxon>Heterotrichea</taxon>
        <taxon>Heterotrichida</taxon>
        <taxon>Blepharismidae</taxon>
        <taxon>Blepharisma</taxon>
    </lineage>
</organism>
<dbReference type="InterPro" id="IPR051242">
    <property type="entry name" value="WD-EF-hand_domain"/>
</dbReference>
<dbReference type="Pfam" id="PF00400">
    <property type="entry name" value="WD40"/>
    <property type="match status" value="4"/>
</dbReference>
<proteinExistence type="predicted"/>
<gene>
    <name evidence="6" type="ORF">BSTOLATCC_MIC55893</name>
</gene>
<feature type="repeat" description="WD" evidence="4">
    <location>
        <begin position="555"/>
        <end position="585"/>
    </location>
</feature>
<evidence type="ECO:0000256" key="3">
    <source>
        <dbReference type="ARBA" id="ARBA00022837"/>
    </source>
</evidence>
<evidence type="ECO:0000256" key="4">
    <source>
        <dbReference type="PROSITE-ProRule" id="PRU00221"/>
    </source>
</evidence>
<dbReference type="GO" id="GO:0005509">
    <property type="term" value="F:calcium ion binding"/>
    <property type="evidence" value="ECO:0007669"/>
    <property type="project" value="InterPro"/>
</dbReference>
<feature type="domain" description="EF-hand" evidence="5">
    <location>
        <begin position="82"/>
        <end position="117"/>
    </location>
</feature>